<reference evidence="1 2" key="1">
    <citation type="journal article" date="2020" name="ISME J.">
        <title>Enrichment and physiological characterization of a novel comammox Nitrospira indicates ammonium inhibition of complete nitrification.</title>
        <authorList>
            <person name="Sakoula D."/>
            <person name="Koch H."/>
            <person name="Frank J."/>
            <person name="Jetten M.S.M."/>
            <person name="van Kessel M.A.H.J."/>
            <person name="Lucker S."/>
        </authorList>
    </citation>
    <scope>NUCLEOTIDE SEQUENCE [LARGE SCALE GENOMIC DNA]</scope>
    <source>
        <strain evidence="1">Comreactor17</strain>
    </source>
</reference>
<dbReference type="Pfam" id="PF04392">
    <property type="entry name" value="ABC_sub_bind"/>
    <property type="match status" value="1"/>
</dbReference>
<dbReference type="Proteomes" id="UP000593737">
    <property type="component" value="Chromosome"/>
</dbReference>
<dbReference type="AlphaFoldDB" id="A0A7S8IZ46"/>
<sequence length="311" mass="34042">MLPSSCLWLEAFIVIITLWYVFPLPSEAADIEIAILKSSDLTAYNEAIQGFKATAPGAAIYAEYDLRGDLEQGKQLARKIRGSESSLVVAVGLKAALAAKLEISDIPVLYMMILDPLKHGLTAANMTGILPAIPAERQFKIVRALLPTIRRIGVLYDPAKTAAKIKEAATHAAGYDFQLQGFPVENEKEFSQQLRSLLASSEALWLIPDSTVLTDESVRFLIESALAKQIPVIGFSSEFTRLGALASLSIRHSEIGRETGLLAKRILDGEKSFPSKPISVQRVSISVNQKTVRYLEIAIPKELDSLIDDTY</sequence>
<proteinExistence type="predicted"/>
<accession>A0A7S8IZ46</accession>
<protein>
    <recommendedName>
        <fullName evidence="3">ABC transporter substrate binding protein</fullName>
    </recommendedName>
</protein>
<gene>
    <name evidence="1" type="ORF">Nkreftii_001677</name>
</gene>
<organism evidence="1 2">
    <name type="scientific">Candidatus Nitrospira kreftii</name>
    <dbReference type="NCBI Taxonomy" id="2652173"/>
    <lineage>
        <taxon>Bacteria</taxon>
        <taxon>Pseudomonadati</taxon>
        <taxon>Nitrospirota</taxon>
        <taxon>Nitrospiria</taxon>
        <taxon>Nitrospirales</taxon>
        <taxon>Nitrospiraceae</taxon>
        <taxon>Nitrospira</taxon>
    </lineage>
</organism>
<dbReference type="InterPro" id="IPR007487">
    <property type="entry name" value="ABC_transpt-TYRBP-like"/>
</dbReference>
<dbReference type="EMBL" id="CP047423">
    <property type="protein sequence ID" value="QPD03903.1"/>
    <property type="molecule type" value="Genomic_DNA"/>
</dbReference>
<name>A0A7S8IZ46_9BACT</name>
<dbReference type="PANTHER" id="PTHR35271:SF1">
    <property type="entry name" value="ABC TRANSPORTER, SUBSTRATE-BINDING LIPOPROTEIN"/>
    <property type="match status" value="1"/>
</dbReference>
<dbReference type="CDD" id="cd06325">
    <property type="entry name" value="PBP1_ABC_unchar_transporter"/>
    <property type="match status" value="1"/>
</dbReference>
<evidence type="ECO:0008006" key="3">
    <source>
        <dbReference type="Google" id="ProtNLM"/>
    </source>
</evidence>
<dbReference type="PANTHER" id="PTHR35271">
    <property type="entry name" value="ABC TRANSPORTER, SUBSTRATE-BINDING LIPOPROTEIN-RELATED"/>
    <property type="match status" value="1"/>
</dbReference>
<dbReference type="Gene3D" id="3.40.50.2300">
    <property type="match status" value="2"/>
</dbReference>
<dbReference type="KEGG" id="nkf:Nkreftii_001677"/>
<evidence type="ECO:0000313" key="2">
    <source>
        <dbReference type="Proteomes" id="UP000593737"/>
    </source>
</evidence>
<evidence type="ECO:0000313" key="1">
    <source>
        <dbReference type="EMBL" id="QPD03903.1"/>
    </source>
</evidence>